<dbReference type="Pfam" id="PF00814">
    <property type="entry name" value="TsaD"/>
    <property type="match status" value="1"/>
</dbReference>
<dbReference type="PANTHER" id="PTHR11735:SF11">
    <property type="entry name" value="TRNA THREONYLCARBAMOYLADENOSINE BIOSYNTHESIS PROTEIN TSAB"/>
    <property type="match status" value="1"/>
</dbReference>
<dbReference type="GO" id="GO:0016740">
    <property type="term" value="F:transferase activity"/>
    <property type="evidence" value="ECO:0007669"/>
    <property type="project" value="UniProtKB-KW"/>
</dbReference>
<dbReference type="AlphaFoldDB" id="A0A3C1KKH4"/>
<evidence type="ECO:0000256" key="2">
    <source>
        <dbReference type="ARBA" id="ARBA00019012"/>
    </source>
</evidence>
<name>A0A3C1KKH4_9GAMM</name>
<dbReference type="EMBL" id="DMND01000077">
    <property type="protein sequence ID" value="HAN27135.1"/>
    <property type="molecule type" value="Genomic_DNA"/>
</dbReference>
<evidence type="ECO:0000256" key="1">
    <source>
        <dbReference type="ARBA" id="ARBA00010493"/>
    </source>
</evidence>
<dbReference type="NCBIfam" id="TIGR03725">
    <property type="entry name" value="T6A_YeaZ"/>
    <property type="match status" value="1"/>
</dbReference>
<dbReference type="Gene3D" id="3.30.420.40">
    <property type="match status" value="2"/>
</dbReference>
<comment type="caution">
    <text evidence="5">The sequence shown here is derived from an EMBL/GenBank/DDBJ whole genome shotgun (WGS) entry which is preliminary data.</text>
</comment>
<dbReference type="PANTHER" id="PTHR11735">
    <property type="entry name" value="TRNA N6-ADENOSINE THREONYLCARBAMOYLTRANSFERASE"/>
    <property type="match status" value="1"/>
</dbReference>
<keyword evidence="5" id="KW-0808">Transferase</keyword>
<dbReference type="Proteomes" id="UP000259273">
    <property type="component" value="Unassembled WGS sequence"/>
</dbReference>
<sequence>MTSILAIDTSTDACSVALLSARTVRVLQEHAPRRHNQLLLGMLRELLPGGPGGLDAVAYGCGPGSFTGLRIAASAAQGICFAAQLPALPVSTLAAQVQSAIRLGLAGEGCWVLSTLDAHIGELYWALYQVVDGLPHAVSSEAACRPEALVIPGAEQVVALGGGMRYHADMTGASQARISALHDTVLPSAEDILPLAEAAFTAGAWQQAEAICPVYVRDEIRWKKLAEQGPQS</sequence>
<proteinExistence type="inferred from homology"/>
<evidence type="ECO:0000313" key="6">
    <source>
        <dbReference type="Proteomes" id="UP000259273"/>
    </source>
</evidence>
<dbReference type="SUPFAM" id="SSF53067">
    <property type="entry name" value="Actin-like ATPase domain"/>
    <property type="match status" value="2"/>
</dbReference>
<dbReference type="GO" id="GO:0005829">
    <property type="term" value="C:cytosol"/>
    <property type="evidence" value="ECO:0007669"/>
    <property type="project" value="TreeGrafter"/>
</dbReference>
<evidence type="ECO:0000256" key="3">
    <source>
        <dbReference type="ARBA" id="ARBA00032446"/>
    </source>
</evidence>
<dbReference type="InterPro" id="IPR043129">
    <property type="entry name" value="ATPase_NBD"/>
</dbReference>
<accession>A0A3C1KKH4</accession>
<comment type="similarity">
    <text evidence="1">Belongs to the KAE1 / TsaD family. TsaB subfamily.</text>
</comment>
<evidence type="ECO:0000259" key="4">
    <source>
        <dbReference type="Pfam" id="PF00814"/>
    </source>
</evidence>
<reference evidence="5 6" key="1">
    <citation type="journal article" date="2018" name="Nat. Biotechnol.">
        <title>A standardized bacterial taxonomy based on genome phylogeny substantially revises the tree of life.</title>
        <authorList>
            <person name="Parks D.H."/>
            <person name="Chuvochina M."/>
            <person name="Waite D.W."/>
            <person name="Rinke C."/>
            <person name="Skarshewski A."/>
            <person name="Chaumeil P.A."/>
            <person name="Hugenholtz P."/>
        </authorList>
    </citation>
    <scope>NUCLEOTIDE SEQUENCE [LARGE SCALE GENOMIC DNA]</scope>
    <source>
        <strain evidence="5">UBA9158</strain>
    </source>
</reference>
<dbReference type="InterPro" id="IPR022496">
    <property type="entry name" value="T6A_TsaB"/>
</dbReference>
<dbReference type="STRING" id="1121937.GCA_000423125_00312"/>
<dbReference type="GO" id="GO:0002949">
    <property type="term" value="P:tRNA threonylcarbamoyladenosine modification"/>
    <property type="evidence" value="ECO:0007669"/>
    <property type="project" value="InterPro"/>
</dbReference>
<protein>
    <recommendedName>
        <fullName evidence="2">tRNA threonylcarbamoyladenosine biosynthesis protein TsaB</fullName>
    </recommendedName>
    <alternativeName>
        <fullName evidence="3">t(6)A37 threonylcarbamoyladenosine biosynthesis protein TsaB</fullName>
    </alternativeName>
</protein>
<dbReference type="InterPro" id="IPR000905">
    <property type="entry name" value="Gcp-like_dom"/>
</dbReference>
<evidence type="ECO:0000313" key="5">
    <source>
        <dbReference type="EMBL" id="HAN27135.1"/>
    </source>
</evidence>
<feature type="domain" description="Gcp-like" evidence="4">
    <location>
        <begin position="29"/>
        <end position="154"/>
    </location>
</feature>
<organism evidence="5 6">
    <name type="scientific">Haliea salexigens</name>
    <dbReference type="NCBI Taxonomy" id="287487"/>
    <lineage>
        <taxon>Bacteria</taxon>
        <taxon>Pseudomonadati</taxon>
        <taxon>Pseudomonadota</taxon>
        <taxon>Gammaproteobacteria</taxon>
        <taxon>Cellvibrionales</taxon>
        <taxon>Halieaceae</taxon>
        <taxon>Haliea</taxon>
    </lineage>
</organism>
<gene>
    <name evidence="5" type="primary">tsaB</name>
    <name evidence="5" type="ORF">DCP75_05345</name>
</gene>